<protein>
    <recommendedName>
        <fullName evidence="2">Ubiquitin carboxyl-terminal hydrolase</fullName>
        <ecNumber evidence="2">3.4.19.12</ecNumber>
    </recommendedName>
</protein>
<dbReference type="SUPFAM" id="SSF48371">
    <property type="entry name" value="ARM repeat"/>
    <property type="match status" value="1"/>
</dbReference>
<dbReference type="EC" id="3.4.19.12" evidence="2"/>
<organism evidence="5 6">
    <name type="scientific">Polyplax serrata</name>
    <name type="common">Common mouse louse</name>
    <dbReference type="NCBI Taxonomy" id="468196"/>
    <lineage>
        <taxon>Eukaryota</taxon>
        <taxon>Metazoa</taxon>
        <taxon>Ecdysozoa</taxon>
        <taxon>Arthropoda</taxon>
        <taxon>Hexapoda</taxon>
        <taxon>Insecta</taxon>
        <taxon>Pterygota</taxon>
        <taxon>Neoptera</taxon>
        <taxon>Paraneoptera</taxon>
        <taxon>Psocodea</taxon>
        <taxon>Troctomorpha</taxon>
        <taxon>Phthiraptera</taxon>
        <taxon>Anoplura</taxon>
        <taxon>Polyplacidae</taxon>
        <taxon>Polyplax</taxon>
    </lineage>
</organism>
<name>A0ABR1BJP7_POLSC</name>
<evidence type="ECO:0000313" key="5">
    <source>
        <dbReference type="EMBL" id="KAK6642237.1"/>
    </source>
</evidence>
<keyword evidence="6" id="KW-1185">Reference proteome</keyword>
<dbReference type="InterPro" id="IPR038765">
    <property type="entry name" value="Papain-like_cys_pep_sf"/>
</dbReference>
<dbReference type="Pfam" id="PF21246">
    <property type="entry name" value="Usp38-like_N"/>
    <property type="match status" value="1"/>
</dbReference>
<feature type="region of interest" description="Disordered" evidence="3">
    <location>
        <begin position="663"/>
        <end position="694"/>
    </location>
</feature>
<dbReference type="SUPFAM" id="SSF54001">
    <property type="entry name" value="Cysteine proteinases"/>
    <property type="match status" value="1"/>
</dbReference>
<feature type="compositionally biased region" description="Gly residues" evidence="3">
    <location>
        <begin position="684"/>
        <end position="694"/>
    </location>
</feature>
<evidence type="ECO:0000259" key="4">
    <source>
        <dbReference type="PROSITE" id="PS50235"/>
    </source>
</evidence>
<dbReference type="InterPro" id="IPR049407">
    <property type="entry name" value="Usp38-like_N"/>
</dbReference>
<accession>A0ABR1BJP7</accession>
<dbReference type="PROSITE" id="PS50235">
    <property type="entry name" value="USP_3"/>
    <property type="match status" value="1"/>
</dbReference>
<dbReference type="Pfam" id="PF00443">
    <property type="entry name" value="UCH"/>
    <property type="match status" value="1"/>
</dbReference>
<evidence type="ECO:0000313" key="6">
    <source>
        <dbReference type="Proteomes" id="UP001359485"/>
    </source>
</evidence>
<evidence type="ECO:0000256" key="1">
    <source>
        <dbReference type="ARBA" id="ARBA00009085"/>
    </source>
</evidence>
<dbReference type="PROSITE" id="PS00973">
    <property type="entry name" value="USP_2"/>
    <property type="match status" value="1"/>
</dbReference>
<comment type="catalytic activity">
    <reaction evidence="2">
        <text>Thiol-dependent hydrolysis of ester, thioester, amide, peptide and isopeptide bonds formed by the C-terminal Gly of ubiquitin (a 76-residue protein attached to proteins as an intracellular targeting signal).</text>
        <dbReference type="EC" id="3.4.19.12"/>
    </reaction>
</comment>
<dbReference type="Gene3D" id="3.90.70.10">
    <property type="entry name" value="Cysteine proteinases"/>
    <property type="match status" value="1"/>
</dbReference>
<keyword evidence="2" id="KW-0833">Ubl conjugation pathway</keyword>
<evidence type="ECO:0000256" key="2">
    <source>
        <dbReference type="RuleBase" id="RU366025"/>
    </source>
</evidence>
<dbReference type="InterPro" id="IPR001394">
    <property type="entry name" value="Peptidase_C19_UCH"/>
</dbReference>
<dbReference type="PROSITE" id="PS00972">
    <property type="entry name" value="USP_1"/>
    <property type="match status" value="1"/>
</dbReference>
<dbReference type="InterPro" id="IPR028889">
    <property type="entry name" value="USP"/>
</dbReference>
<sequence>MTEERPEPTDSPTEAIKIIKVLIEFGCPKDSSKVPDWLKEVEFLQTLLSNIWQSDPSGKLMVKCLNFLYNVIALNTVPVSPAVWSILGLVDEDKIAEFVEGILSDPNTNENSKVQNVLTAIIEGLCQCGPFIPRLKDWIPAIVTGLEARKNYNVLIEVSEKVIGRLLKSLAMPLFRPLTYPVFKQFLYPVTTPHVFLSVIDAVPKILQILQKDVNNEGTKAICSNFTGLLHVLLSRFPPKPEDEVKYKAINLMASKLPTGIFRSDGMLLWDPKMIEETDEWDLNSFNSDYEEIKSQTPYKGLINQGNTCFMNAVLQGKPLNSLPHRFRKELLQKEVDPSERAATDLQQLFAFMQESSRSVLAPNGVMDSTLPPLFRRGHQQDSSEYLLDTLHENENKVLKRRKQSTSPSKSLEKKREGNGDFDEGATSIPSSENTVVERLFGGMSLSTTICSSCKKSFPKNDHFRDLHLSLPDNHKFCDLQELIDESLQPEELFSENMYDCVSCGTKQNATRQHVIVEAPQHLILTLKLFRFDPDRKQRMKLHSKLKNAKSIELPVYNSSQLQTRVVMYDLKGVVLHSGSSLDGGHYFSAAVDQSGQWFIFNDSVVSVAKCEWNNSGGTPYILLLRQSSILDPPMEPLHSNLQLLVNRDNQKFLAEKRYSKQRSYLRKRDYDDDWDDSPPNSGSLGGPGPSLVF</sequence>
<dbReference type="InterPro" id="IPR050164">
    <property type="entry name" value="Peptidase_C19"/>
</dbReference>
<evidence type="ECO:0000256" key="3">
    <source>
        <dbReference type="SAM" id="MobiDB-lite"/>
    </source>
</evidence>
<dbReference type="InterPro" id="IPR016024">
    <property type="entry name" value="ARM-type_fold"/>
</dbReference>
<feature type="region of interest" description="Disordered" evidence="3">
    <location>
        <begin position="397"/>
        <end position="429"/>
    </location>
</feature>
<dbReference type="EMBL" id="JAWJWF010000001">
    <property type="protein sequence ID" value="KAK6642237.1"/>
    <property type="molecule type" value="Genomic_DNA"/>
</dbReference>
<keyword evidence="2" id="KW-0378">Hydrolase</keyword>
<feature type="domain" description="USP" evidence="4">
    <location>
        <begin position="300"/>
        <end position="628"/>
    </location>
</feature>
<reference evidence="5 6" key="1">
    <citation type="submission" date="2023-09" db="EMBL/GenBank/DDBJ databases">
        <title>Genomes of two closely related lineages of the louse Polyplax serrata with different host specificities.</title>
        <authorList>
            <person name="Martinu J."/>
            <person name="Tarabai H."/>
            <person name="Stefka J."/>
            <person name="Hypsa V."/>
        </authorList>
    </citation>
    <scope>NUCLEOTIDE SEQUENCE [LARGE SCALE GENOMIC DNA]</scope>
    <source>
        <strain evidence="5">98ZLc_SE</strain>
    </source>
</reference>
<comment type="caution">
    <text evidence="5">The sequence shown here is derived from an EMBL/GenBank/DDBJ whole genome shotgun (WGS) entry which is preliminary data.</text>
</comment>
<dbReference type="InterPro" id="IPR018200">
    <property type="entry name" value="USP_CS"/>
</dbReference>
<comment type="similarity">
    <text evidence="1 2">Belongs to the peptidase C19 family.</text>
</comment>
<dbReference type="PANTHER" id="PTHR24006:SF908">
    <property type="entry name" value="DEUBIQUITINATING APOPTOTIC INHIBITOR, ISOFORM A"/>
    <property type="match status" value="1"/>
</dbReference>
<dbReference type="PANTHER" id="PTHR24006">
    <property type="entry name" value="UBIQUITIN CARBOXYL-TERMINAL HYDROLASE"/>
    <property type="match status" value="1"/>
</dbReference>
<keyword evidence="2" id="KW-0788">Thiol protease</keyword>
<keyword evidence="2" id="KW-0645">Protease</keyword>
<dbReference type="Proteomes" id="UP001359485">
    <property type="component" value="Unassembled WGS sequence"/>
</dbReference>
<proteinExistence type="inferred from homology"/>
<gene>
    <name evidence="5" type="ORF">RUM44_013960</name>
</gene>